<keyword evidence="3" id="KW-1185">Reference proteome</keyword>
<evidence type="ECO:0000313" key="2">
    <source>
        <dbReference type="EMBL" id="KAJ1723676.1"/>
    </source>
</evidence>
<evidence type="ECO:0000256" key="1">
    <source>
        <dbReference type="ARBA" id="ARBA00023002"/>
    </source>
</evidence>
<dbReference type="Pfam" id="PF00106">
    <property type="entry name" value="adh_short"/>
    <property type="match status" value="1"/>
</dbReference>
<dbReference type="AlphaFoldDB" id="A0A9W7XYZ7"/>
<protein>
    <recommendedName>
        <fullName evidence="4">NAD(P)-binding protein</fullName>
    </recommendedName>
</protein>
<dbReference type="InterPro" id="IPR036291">
    <property type="entry name" value="NAD(P)-bd_dom_sf"/>
</dbReference>
<dbReference type="PANTHER" id="PTHR43157">
    <property type="entry name" value="PHOSPHATIDYLINOSITOL-GLYCAN BIOSYNTHESIS CLASS F PROTEIN-RELATED"/>
    <property type="match status" value="1"/>
</dbReference>
<dbReference type="GO" id="GO:0016491">
    <property type="term" value="F:oxidoreductase activity"/>
    <property type="evidence" value="ECO:0007669"/>
    <property type="project" value="UniProtKB-KW"/>
</dbReference>
<dbReference type="SUPFAM" id="SSF51735">
    <property type="entry name" value="NAD(P)-binding Rossmann-fold domains"/>
    <property type="match status" value="1"/>
</dbReference>
<gene>
    <name evidence="2" type="ORF">LPJ53_002008</name>
</gene>
<dbReference type="Proteomes" id="UP001149813">
    <property type="component" value="Unassembled WGS sequence"/>
</dbReference>
<dbReference type="PANTHER" id="PTHR43157:SF31">
    <property type="entry name" value="PHOSPHATIDYLINOSITOL-GLYCAN BIOSYNTHESIS CLASS F PROTEIN"/>
    <property type="match status" value="1"/>
</dbReference>
<dbReference type="InterPro" id="IPR002347">
    <property type="entry name" value="SDR_fam"/>
</dbReference>
<dbReference type="OrthoDB" id="191139at2759"/>
<proteinExistence type="predicted"/>
<comment type="caution">
    <text evidence="2">The sequence shown here is derived from an EMBL/GenBank/DDBJ whole genome shotgun (WGS) entry which is preliminary data.</text>
</comment>
<name>A0A9W7XYZ7_9FUNG</name>
<dbReference type="PRINTS" id="PR00081">
    <property type="entry name" value="GDHRDH"/>
</dbReference>
<keyword evidence="1" id="KW-0560">Oxidoreductase</keyword>
<dbReference type="Gene3D" id="3.40.50.720">
    <property type="entry name" value="NAD(P)-binding Rossmann-like Domain"/>
    <property type="match status" value="1"/>
</dbReference>
<reference evidence="2" key="1">
    <citation type="submission" date="2022-07" db="EMBL/GenBank/DDBJ databases">
        <title>Phylogenomic reconstructions and comparative analyses of Kickxellomycotina fungi.</title>
        <authorList>
            <person name="Reynolds N.K."/>
            <person name="Stajich J.E."/>
            <person name="Barry K."/>
            <person name="Grigoriev I.V."/>
            <person name="Crous P."/>
            <person name="Smith M.E."/>
        </authorList>
    </citation>
    <scope>NUCLEOTIDE SEQUENCE</scope>
    <source>
        <strain evidence="2">NBRC 32514</strain>
    </source>
</reference>
<accession>A0A9W7XYZ7</accession>
<organism evidence="2 3">
    <name type="scientific">Coemansia erecta</name>
    <dbReference type="NCBI Taxonomy" id="147472"/>
    <lineage>
        <taxon>Eukaryota</taxon>
        <taxon>Fungi</taxon>
        <taxon>Fungi incertae sedis</taxon>
        <taxon>Zoopagomycota</taxon>
        <taxon>Kickxellomycotina</taxon>
        <taxon>Kickxellomycetes</taxon>
        <taxon>Kickxellales</taxon>
        <taxon>Kickxellaceae</taxon>
        <taxon>Coemansia</taxon>
    </lineage>
</organism>
<dbReference type="EMBL" id="JANBOJ010000057">
    <property type="protein sequence ID" value="KAJ1723676.1"/>
    <property type="molecule type" value="Genomic_DNA"/>
</dbReference>
<evidence type="ECO:0000313" key="3">
    <source>
        <dbReference type="Proteomes" id="UP001149813"/>
    </source>
</evidence>
<dbReference type="CDD" id="cd05327">
    <property type="entry name" value="retinol-DH_like_SDR_c_like"/>
    <property type="match status" value="1"/>
</dbReference>
<evidence type="ECO:0008006" key="4">
    <source>
        <dbReference type="Google" id="ProtNLM"/>
    </source>
</evidence>
<sequence length="359" mass="39138">MALASGTNWLQSLIVRMSFGGNKLSQAFCGNTLFLCEMGYAMAYKFDITVPSPTSRIDRLVLDSRHQSTENTVPNEEKIAIVTGANSGLGFQTAKALGRAGFHTILACRSLERGQEAVELLERQTGLEGRFEVMELDLASIASVKAFVQKFKERACPLDILVCNGGIMMCPLAKSADDIELQFATNHVGHFVLTTGLLDELKQAADGARVVVMSSMGAFIVPTLDYKVIEDESAYDPTANYSMSKLANMVFTTALARKLEDTRVTVNVVHPGTISTDIARYVSGTGKAARTINDILFMTPAAGSVAPIYAALAPELEGKSGIYFNRCVEMDIHPVASNIEEQDRLWEYTEELVAKKIKE</sequence>